<dbReference type="EMBL" id="JAERRB010000010">
    <property type="protein sequence ID" value="MBL0744213.1"/>
    <property type="molecule type" value="Genomic_DNA"/>
</dbReference>
<name>A0ABS1KXL2_9BACT</name>
<dbReference type="RefSeq" id="WP_202013871.1">
    <property type="nucleotide sequence ID" value="NZ_JAERRB010000010.1"/>
</dbReference>
<organism evidence="1 2">
    <name type="scientific">Chryseolinea lacunae</name>
    <dbReference type="NCBI Taxonomy" id="2801331"/>
    <lineage>
        <taxon>Bacteria</taxon>
        <taxon>Pseudomonadati</taxon>
        <taxon>Bacteroidota</taxon>
        <taxon>Cytophagia</taxon>
        <taxon>Cytophagales</taxon>
        <taxon>Fulvivirgaceae</taxon>
        <taxon>Chryseolinea</taxon>
    </lineage>
</organism>
<protein>
    <submittedName>
        <fullName evidence="1">Uncharacterized protein</fullName>
    </submittedName>
</protein>
<reference evidence="1 2" key="1">
    <citation type="submission" date="2021-01" db="EMBL/GenBank/DDBJ databases">
        <title>Chryseolinea sp. Jin1 Genome sequencing and assembly.</title>
        <authorList>
            <person name="Kim I."/>
        </authorList>
    </citation>
    <scope>NUCLEOTIDE SEQUENCE [LARGE SCALE GENOMIC DNA]</scope>
    <source>
        <strain evidence="1 2">Jin1</strain>
    </source>
</reference>
<sequence>MKFKIHADAWEGNADHGTSAILESDSIRKYLTLLDGKVHTQILIIPQDRSSSILIGGGNNETYVLTFTVGSDEDFYNLVDLTKKGEQEIELVTGGQAGLFSDKYCADFNTILAAADYYVQHGERNPNLHWEKQA</sequence>
<comment type="caution">
    <text evidence="1">The sequence shown here is derived from an EMBL/GenBank/DDBJ whole genome shotgun (WGS) entry which is preliminary data.</text>
</comment>
<dbReference type="Proteomes" id="UP000613030">
    <property type="component" value="Unassembled WGS sequence"/>
</dbReference>
<gene>
    <name evidence="1" type="ORF">JI741_23480</name>
</gene>
<evidence type="ECO:0000313" key="1">
    <source>
        <dbReference type="EMBL" id="MBL0744213.1"/>
    </source>
</evidence>
<proteinExistence type="predicted"/>
<accession>A0ABS1KXL2</accession>
<keyword evidence="2" id="KW-1185">Reference proteome</keyword>
<evidence type="ECO:0000313" key="2">
    <source>
        <dbReference type="Proteomes" id="UP000613030"/>
    </source>
</evidence>